<evidence type="ECO:0000256" key="2">
    <source>
        <dbReference type="ARBA" id="ARBA00012438"/>
    </source>
</evidence>
<dbReference type="PANTHER" id="PTHR41523:SF8">
    <property type="entry name" value="ETHYLENE RESPONSE SENSOR PROTEIN"/>
    <property type="match status" value="1"/>
</dbReference>
<keyword evidence="3" id="KW-0597">Phosphoprotein</keyword>
<dbReference type="InterPro" id="IPR013655">
    <property type="entry name" value="PAS_fold_3"/>
</dbReference>
<dbReference type="SMART" id="SM00387">
    <property type="entry name" value="HATPase_c"/>
    <property type="match status" value="1"/>
</dbReference>
<dbReference type="InterPro" id="IPR029016">
    <property type="entry name" value="GAF-like_dom_sf"/>
</dbReference>
<evidence type="ECO:0000313" key="13">
    <source>
        <dbReference type="Proteomes" id="UP000574067"/>
    </source>
</evidence>
<evidence type="ECO:0000256" key="6">
    <source>
        <dbReference type="ARBA" id="ARBA00022777"/>
    </source>
</evidence>
<dbReference type="Pfam" id="PF00989">
    <property type="entry name" value="PAS"/>
    <property type="match status" value="1"/>
</dbReference>
<dbReference type="SMART" id="SM00086">
    <property type="entry name" value="PAC"/>
    <property type="match status" value="2"/>
</dbReference>
<evidence type="ECO:0000256" key="7">
    <source>
        <dbReference type="ARBA" id="ARBA00022840"/>
    </source>
</evidence>
<dbReference type="Gene3D" id="3.30.450.40">
    <property type="match status" value="1"/>
</dbReference>
<dbReference type="GO" id="GO:0006355">
    <property type="term" value="P:regulation of DNA-templated transcription"/>
    <property type="evidence" value="ECO:0007669"/>
    <property type="project" value="InterPro"/>
</dbReference>
<evidence type="ECO:0000256" key="3">
    <source>
        <dbReference type="ARBA" id="ARBA00022553"/>
    </source>
</evidence>
<organism evidence="12 13">
    <name type="scientific">Azohydromonas caseinilytica</name>
    <dbReference type="NCBI Taxonomy" id="2728836"/>
    <lineage>
        <taxon>Bacteria</taxon>
        <taxon>Pseudomonadati</taxon>
        <taxon>Pseudomonadota</taxon>
        <taxon>Betaproteobacteria</taxon>
        <taxon>Burkholderiales</taxon>
        <taxon>Sphaerotilaceae</taxon>
        <taxon>Azohydromonas</taxon>
    </lineage>
</organism>
<name>A0A848F1U9_9BURK</name>
<dbReference type="InterPro" id="IPR000700">
    <property type="entry name" value="PAS-assoc_C"/>
</dbReference>
<dbReference type="SUPFAM" id="SSF55785">
    <property type="entry name" value="PYP-like sensor domain (PAS domain)"/>
    <property type="match status" value="2"/>
</dbReference>
<dbReference type="InterPro" id="IPR013767">
    <property type="entry name" value="PAS_fold"/>
</dbReference>
<dbReference type="SUPFAM" id="SSF55874">
    <property type="entry name" value="ATPase domain of HSP90 chaperone/DNA topoisomerase II/histidine kinase"/>
    <property type="match status" value="1"/>
</dbReference>
<keyword evidence="4" id="KW-0808">Transferase</keyword>
<evidence type="ECO:0000256" key="5">
    <source>
        <dbReference type="ARBA" id="ARBA00022741"/>
    </source>
</evidence>
<keyword evidence="8" id="KW-0843">Virulence</keyword>
<dbReference type="CDD" id="cd19410">
    <property type="entry name" value="HK9-like_sensor"/>
    <property type="match status" value="1"/>
</dbReference>
<dbReference type="EMBL" id="JABBFW010000001">
    <property type="protein sequence ID" value="NML13382.1"/>
    <property type="molecule type" value="Genomic_DNA"/>
</dbReference>
<dbReference type="CDD" id="cd00130">
    <property type="entry name" value="PAS"/>
    <property type="match status" value="2"/>
</dbReference>
<evidence type="ECO:0000256" key="4">
    <source>
        <dbReference type="ARBA" id="ARBA00022679"/>
    </source>
</evidence>
<dbReference type="SMART" id="SM00065">
    <property type="entry name" value="GAF"/>
    <property type="match status" value="1"/>
</dbReference>
<dbReference type="PROSITE" id="PS50112">
    <property type="entry name" value="PAS"/>
    <property type="match status" value="1"/>
</dbReference>
<protein>
    <recommendedName>
        <fullName evidence="2">histidine kinase</fullName>
        <ecNumber evidence="2">2.7.13.3</ecNumber>
    </recommendedName>
</protein>
<evidence type="ECO:0000256" key="8">
    <source>
        <dbReference type="ARBA" id="ARBA00023026"/>
    </source>
</evidence>
<dbReference type="PROSITE" id="PS50113">
    <property type="entry name" value="PAC"/>
    <property type="match status" value="2"/>
</dbReference>
<dbReference type="Pfam" id="PF05227">
    <property type="entry name" value="CHASE3"/>
    <property type="match status" value="1"/>
</dbReference>
<dbReference type="GO" id="GO:0005524">
    <property type="term" value="F:ATP binding"/>
    <property type="evidence" value="ECO:0007669"/>
    <property type="project" value="UniProtKB-KW"/>
</dbReference>
<evidence type="ECO:0000259" key="10">
    <source>
        <dbReference type="PROSITE" id="PS50112"/>
    </source>
</evidence>
<reference evidence="12 13" key="1">
    <citation type="submission" date="2020-04" db="EMBL/GenBank/DDBJ databases">
        <title>Azohydromonas sp. isolated from soil.</title>
        <authorList>
            <person name="Dahal R.H."/>
        </authorList>
    </citation>
    <scope>NUCLEOTIDE SEQUENCE [LARGE SCALE GENOMIC DNA]</scope>
    <source>
        <strain evidence="12 13">G-1-1-14</strain>
    </source>
</reference>
<dbReference type="PROSITE" id="PS50109">
    <property type="entry name" value="HIS_KIN"/>
    <property type="match status" value="1"/>
</dbReference>
<proteinExistence type="predicted"/>
<dbReference type="PANTHER" id="PTHR41523">
    <property type="entry name" value="TWO-COMPONENT SYSTEM SENSOR PROTEIN"/>
    <property type="match status" value="1"/>
</dbReference>
<dbReference type="Pfam" id="PF07568">
    <property type="entry name" value="HisKA_2"/>
    <property type="match status" value="1"/>
</dbReference>
<dbReference type="AlphaFoldDB" id="A0A848F1U9"/>
<dbReference type="InterPro" id="IPR011495">
    <property type="entry name" value="Sig_transdc_His_kin_sub2_dim/P"/>
</dbReference>
<dbReference type="InterPro" id="IPR003018">
    <property type="entry name" value="GAF"/>
</dbReference>
<dbReference type="Gene3D" id="3.30.565.10">
    <property type="entry name" value="Histidine kinase-like ATPase, C-terminal domain"/>
    <property type="match status" value="1"/>
</dbReference>
<feature type="domain" description="PAC" evidence="11">
    <location>
        <begin position="528"/>
        <end position="579"/>
    </location>
</feature>
<dbReference type="InterPro" id="IPR001610">
    <property type="entry name" value="PAC"/>
</dbReference>
<evidence type="ECO:0000313" key="12">
    <source>
        <dbReference type="EMBL" id="NML13382.1"/>
    </source>
</evidence>
<evidence type="ECO:0000259" key="9">
    <source>
        <dbReference type="PROSITE" id="PS50109"/>
    </source>
</evidence>
<dbReference type="EC" id="2.7.13.3" evidence="2"/>
<dbReference type="SUPFAM" id="SSF55781">
    <property type="entry name" value="GAF domain-like"/>
    <property type="match status" value="1"/>
</dbReference>
<sequence length="920" mass="101563">MPLRPPFSVRLPFPRAIAVALVLLLAVAAVALWTQRRVADAGELRRHTLQVRLEVAAFGNDVKDLSRAVRGFTISGQDDWLEPYRSARERLPQRLQRLRELTAGQPAQQRRLEQLGPLLLGYLRFVDELLNAAAHEGMASARQRIATGSTRHMVNDIDALLHELDAEELRLLAEYEQTAQDRTDLNTAVTILGSLLSLGLVAWAGVALQRNVGRLRGSVERLARARSAESQAMTRLQQTQASLYAANDALQAQADHLTELNDALWQWIGGAPARLAVAAPNSRLDDPERLAALRRTGLMDSEPEESFDRFTRLAAHSLQVPLCLISLVDERRQFFKSAYGLPEPWASLRQTPLSHAICQYVVTSGQVQEIADTRADARLRDSPAVTELGVGAYLGVPLATPDGQVLGSFCVIDHQPRAWRAQDRATLERIGQSVLAGIAVRMQLHELERRVAERTAEAKRLAEAIQHSLTGFSIVDRQGRFTYVNDAYAHMWGYASAHSLIGAEVSGHCVDSTLTARIAADLHARGSCRVDFTARRRDGSTFEALLDAHRTQDEGGREFHISTVVDITERKRAEQALRMSEERLRLALEAGCMDAFELDLVTGVVLRIGSLQAALGLALEEQHLLKPFLKRVHPDDRSALVAAMEGLSPAQPSYRAEYRFRDGDGDGGWRWLLERSQRSFGPAGEPGRITGVTMDITERRHDEEAMRTSLAEKEVLLQEVHHRVKNNLQVVTSLLQLQRRQLRDPATQAVFTETENRVRAMALVHQRLYQQSTLSSLDFADYLRSLGAQLMQSFGSERSVRVEYRVKPLRLPIGTAIPLGLIVTELITNALKYALAQRSDGVLGIELASDGPQGLALSISDNGPGLPADFDPTRSAGLGMRLVQMLSRQIGATVDFGASPGGGACCRLRAPIRKEEAVVA</sequence>
<feature type="domain" description="Histidine kinase" evidence="9">
    <location>
        <begin position="719"/>
        <end position="914"/>
    </location>
</feature>
<feature type="domain" description="PAC" evidence="11">
    <location>
        <begin position="654"/>
        <end position="708"/>
    </location>
</feature>
<keyword evidence="5" id="KW-0547">Nucleotide-binding</keyword>
<dbReference type="InterPro" id="IPR007891">
    <property type="entry name" value="CHASE3"/>
</dbReference>
<accession>A0A848F1U9</accession>
<dbReference type="InterPro" id="IPR000014">
    <property type="entry name" value="PAS"/>
</dbReference>
<dbReference type="Pfam" id="PF02518">
    <property type="entry name" value="HATPase_c"/>
    <property type="match status" value="1"/>
</dbReference>
<dbReference type="RefSeq" id="WP_169158321.1">
    <property type="nucleotide sequence ID" value="NZ_JABBFW010000001.1"/>
</dbReference>
<keyword evidence="6" id="KW-0418">Kinase</keyword>
<dbReference type="GO" id="GO:0004673">
    <property type="term" value="F:protein histidine kinase activity"/>
    <property type="evidence" value="ECO:0007669"/>
    <property type="project" value="UniProtKB-EC"/>
</dbReference>
<dbReference type="InterPro" id="IPR005467">
    <property type="entry name" value="His_kinase_dom"/>
</dbReference>
<dbReference type="Gene3D" id="6.10.250.490">
    <property type="match status" value="1"/>
</dbReference>
<dbReference type="InterPro" id="IPR036890">
    <property type="entry name" value="HATPase_C_sf"/>
</dbReference>
<evidence type="ECO:0000256" key="1">
    <source>
        <dbReference type="ARBA" id="ARBA00000085"/>
    </source>
</evidence>
<dbReference type="Gene3D" id="3.30.450.20">
    <property type="entry name" value="PAS domain"/>
    <property type="match status" value="2"/>
</dbReference>
<evidence type="ECO:0000259" key="11">
    <source>
        <dbReference type="PROSITE" id="PS50113"/>
    </source>
</evidence>
<dbReference type="InterPro" id="IPR035965">
    <property type="entry name" value="PAS-like_dom_sf"/>
</dbReference>
<dbReference type="Proteomes" id="UP000574067">
    <property type="component" value="Unassembled WGS sequence"/>
</dbReference>
<dbReference type="Pfam" id="PF01590">
    <property type="entry name" value="GAF"/>
    <property type="match status" value="1"/>
</dbReference>
<keyword evidence="7" id="KW-0067">ATP-binding</keyword>
<comment type="catalytic activity">
    <reaction evidence="1">
        <text>ATP + protein L-histidine = ADP + protein N-phospho-L-histidine.</text>
        <dbReference type="EC" id="2.7.13.3"/>
    </reaction>
</comment>
<dbReference type="Pfam" id="PF08447">
    <property type="entry name" value="PAS_3"/>
    <property type="match status" value="1"/>
</dbReference>
<gene>
    <name evidence="12" type="ORF">HHL10_00110</name>
</gene>
<comment type="caution">
    <text evidence="12">The sequence shown here is derived from an EMBL/GenBank/DDBJ whole genome shotgun (WGS) entry which is preliminary data.</text>
</comment>
<dbReference type="NCBIfam" id="TIGR00229">
    <property type="entry name" value="sensory_box"/>
    <property type="match status" value="1"/>
</dbReference>
<keyword evidence="13" id="KW-1185">Reference proteome</keyword>
<feature type="domain" description="PAS" evidence="10">
    <location>
        <begin position="457"/>
        <end position="494"/>
    </location>
</feature>
<dbReference type="InterPro" id="IPR003594">
    <property type="entry name" value="HATPase_dom"/>
</dbReference>